<feature type="transmembrane region" description="Helical" evidence="11">
    <location>
        <begin position="282"/>
        <end position="300"/>
    </location>
</feature>
<evidence type="ECO:0000256" key="5">
    <source>
        <dbReference type="ARBA" id="ARBA00022556"/>
    </source>
</evidence>
<feature type="transmembrane region" description="Helical" evidence="11">
    <location>
        <begin position="92"/>
        <end position="111"/>
    </location>
</feature>
<dbReference type="Proteomes" id="UP001294570">
    <property type="component" value="Unassembled WGS sequence"/>
</dbReference>
<evidence type="ECO:0000256" key="1">
    <source>
        <dbReference type="ARBA" id="ARBA00004651"/>
    </source>
</evidence>
<feature type="transmembrane region" description="Helical" evidence="11">
    <location>
        <begin position="190"/>
        <end position="211"/>
    </location>
</feature>
<dbReference type="Gene3D" id="1.10.3730.20">
    <property type="match status" value="2"/>
</dbReference>
<feature type="transmembrane region" description="Helical" evidence="11">
    <location>
        <begin position="231"/>
        <end position="251"/>
    </location>
</feature>
<sequence length="301" mass="33074">MSLTAIFIVLLSALTHASWNLFGKSVSPSGAFFWHSTFWGGLLSLPVLLWYWDVLSLFTVDIWWLIVLTGLFQALYLSTLAAAYRYGDMSVVYPMARSSPLIILLVGALFLGTADQITFLAVLGIVLIVGGCVILPMRYMRSFNRSNYINLATLFALLAALSTAGYSLVDDRATRQIRELPQLVIGSGEVALLFVILQAWSALIWLSIGVFCQSKERQLMSTLFANWRSTMAAGALILATYALVVWAMAYADDVSYVVAFRQISIPIGVVLGWLFLKESMHGPKIIGTGIILLGLFLVVLG</sequence>
<keyword evidence="2" id="KW-1003">Cell membrane</keyword>
<feature type="transmembrane region" description="Helical" evidence="11">
    <location>
        <begin position="64"/>
        <end position="86"/>
    </location>
</feature>
<keyword evidence="14" id="KW-1185">Reference proteome</keyword>
<evidence type="ECO:0000259" key="12">
    <source>
        <dbReference type="Pfam" id="PF00892"/>
    </source>
</evidence>
<evidence type="ECO:0000256" key="11">
    <source>
        <dbReference type="SAM" id="Phobius"/>
    </source>
</evidence>
<dbReference type="PANTHER" id="PTHR30561:SF9">
    <property type="entry name" value="4-AMINO-4-DEOXY-L-ARABINOSE-PHOSPHOUNDECAPRENOL FLIPPASE SUBUNIT ARNF-RELATED"/>
    <property type="match status" value="1"/>
</dbReference>
<accession>A0ABU5GN07</accession>
<feature type="transmembrane region" description="Helical" evidence="11">
    <location>
        <begin position="33"/>
        <end position="52"/>
    </location>
</feature>
<evidence type="ECO:0000256" key="8">
    <source>
        <dbReference type="ARBA" id="ARBA00022989"/>
    </source>
</evidence>
<feature type="domain" description="EamA" evidence="12">
    <location>
        <begin position="152"/>
        <end position="299"/>
    </location>
</feature>
<evidence type="ECO:0000313" key="14">
    <source>
        <dbReference type="Proteomes" id="UP001294570"/>
    </source>
</evidence>
<feature type="transmembrane region" description="Helical" evidence="11">
    <location>
        <begin position="148"/>
        <end position="169"/>
    </location>
</feature>
<comment type="caution">
    <text evidence="13">The sequence shown here is derived from an EMBL/GenBank/DDBJ whole genome shotgun (WGS) entry which is preliminary data.</text>
</comment>
<gene>
    <name evidence="13" type="ORF">TOI97_01930</name>
</gene>
<keyword evidence="6 11" id="KW-0812">Transmembrane</keyword>
<dbReference type="InterPro" id="IPR000390">
    <property type="entry name" value="Small_drug/metabolite_transptr"/>
</dbReference>
<keyword evidence="10 11" id="KW-0472">Membrane</keyword>
<keyword evidence="9" id="KW-0443">Lipid metabolism</keyword>
<evidence type="ECO:0000256" key="3">
    <source>
        <dbReference type="ARBA" id="ARBA00022516"/>
    </source>
</evidence>
<keyword evidence="7" id="KW-0448">Lipopolysaccharide biosynthesis</keyword>
<evidence type="ECO:0000256" key="10">
    <source>
        <dbReference type="ARBA" id="ARBA00023136"/>
    </source>
</evidence>
<keyword evidence="4" id="KW-0997">Cell inner membrane</keyword>
<feature type="domain" description="EamA" evidence="12">
    <location>
        <begin position="4"/>
        <end position="135"/>
    </location>
</feature>
<dbReference type="SUPFAM" id="SSF103481">
    <property type="entry name" value="Multidrug resistance efflux transporter EmrE"/>
    <property type="match status" value="2"/>
</dbReference>
<evidence type="ECO:0000256" key="9">
    <source>
        <dbReference type="ARBA" id="ARBA00023098"/>
    </source>
</evidence>
<dbReference type="RefSeq" id="WP_321552448.1">
    <property type="nucleotide sequence ID" value="NZ_JAXIVU010000002.1"/>
</dbReference>
<dbReference type="PANTHER" id="PTHR30561">
    <property type="entry name" value="SMR FAMILY PROTON-DEPENDENT DRUG EFFLUX TRANSPORTER SUGE"/>
    <property type="match status" value="1"/>
</dbReference>
<organism evidence="13 14">
    <name type="scientific">Denitrificimonas halotolerans</name>
    <dbReference type="NCBI Taxonomy" id="3098930"/>
    <lineage>
        <taxon>Bacteria</taxon>
        <taxon>Pseudomonadati</taxon>
        <taxon>Pseudomonadota</taxon>
        <taxon>Gammaproteobacteria</taxon>
        <taxon>Pseudomonadales</taxon>
        <taxon>Pseudomonadaceae</taxon>
        <taxon>Denitrificimonas</taxon>
    </lineage>
</organism>
<keyword evidence="3" id="KW-0444">Lipid biosynthesis</keyword>
<evidence type="ECO:0000256" key="4">
    <source>
        <dbReference type="ARBA" id="ARBA00022519"/>
    </source>
</evidence>
<name>A0ABU5GN07_9GAMM</name>
<feature type="transmembrane region" description="Helical" evidence="11">
    <location>
        <begin position="258"/>
        <end position="276"/>
    </location>
</feature>
<dbReference type="Pfam" id="PF00892">
    <property type="entry name" value="EamA"/>
    <property type="match status" value="2"/>
</dbReference>
<reference evidence="13 14" key="1">
    <citation type="submission" date="2023-12" db="EMBL/GenBank/DDBJ databases">
        <title>Denitrificimonas halotolerans sp. nov.,a novel species isolated from landfill leachate.</title>
        <authorList>
            <person name="Wang S."/>
        </authorList>
    </citation>
    <scope>NUCLEOTIDE SEQUENCE [LARGE SCALE GENOMIC DNA]</scope>
    <source>
        <strain evidence="13 14">JX-1</strain>
    </source>
</reference>
<keyword evidence="5" id="KW-0441">Lipid A biosynthesis</keyword>
<proteinExistence type="predicted"/>
<dbReference type="InterPro" id="IPR000620">
    <property type="entry name" value="EamA_dom"/>
</dbReference>
<evidence type="ECO:0000256" key="6">
    <source>
        <dbReference type="ARBA" id="ARBA00022692"/>
    </source>
</evidence>
<evidence type="ECO:0000313" key="13">
    <source>
        <dbReference type="EMBL" id="MDY7218343.1"/>
    </source>
</evidence>
<comment type="subcellular location">
    <subcellularLocation>
        <location evidence="1">Cell membrane</location>
        <topology evidence="1">Multi-pass membrane protein</topology>
    </subcellularLocation>
</comment>
<evidence type="ECO:0000256" key="7">
    <source>
        <dbReference type="ARBA" id="ARBA00022985"/>
    </source>
</evidence>
<feature type="transmembrane region" description="Helical" evidence="11">
    <location>
        <begin position="118"/>
        <end position="136"/>
    </location>
</feature>
<dbReference type="EMBL" id="JAXIVU010000002">
    <property type="protein sequence ID" value="MDY7218343.1"/>
    <property type="molecule type" value="Genomic_DNA"/>
</dbReference>
<dbReference type="InterPro" id="IPR037185">
    <property type="entry name" value="EmrE-like"/>
</dbReference>
<evidence type="ECO:0000256" key="2">
    <source>
        <dbReference type="ARBA" id="ARBA00022475"/>
    </source>
</evidence>
<protein>
    <submittedName>
        <fullName evidence="13">EamA family transporter</fullName>
    </submittedName>
</protein>
<keyword evidence="8 11" id="KW-1133">Transmembrane helix</keyword>